<name>A0A9K3NR32_HELAN</name>
<protein>
    <submittedName>
        <fullName evidence="1">Uncharacterized protein</fullName>
    </submittedName>
</protein>
<accession>A0A9K3NR32</accession>
<sequence length="139" mass="15888">MVVGRLICNRGCQWWSAGEAHWWRSYLRVLGVLSEVEVVAEEVVLEVEVVAEEVVSAGGRRGEEKKRFGEFGRLRDMSSWGRGGEEVKCEKLFRKTNELQTSNVCTHLRNVDISGQKCFWPKNKHHLNVFAFNKGPSSH</sequence>
<evidence type="ECO:0000313" key="2">
    <source>
        <dbReference type="Proteomes" id="UP000215914"/>
    </source>
</evidence>
<comment type="caution">
    <text evidence="1">The sequence shown here is derived from an EMBL/GenBank/DDBJ whole genome shotgun (WGS) entry which is preliminary data.</text>
</comment>
<reference evidence="1" key="1">
    <citation type="journal article" date="2017" name="Nature">
        <title>The sunflower genome provides insights into oil metabolism, flowering and Asterid evolution.</title>
        <authorList>
            <person name="Badouin H."/>
            <person name="Gouzy J."/>
            <person name="Grassa C.J."/>
            <person name="Murat F."/>
            <person name="Staton S.E."/>
            <person name="Cottret L."/>
            <person name="Lelandais-Briere C."/>
            <person name="Owens G.L."/>
            <person name="Carrere S."/>
            <person name="Mayjonade B."/>
            <person name="Legrand L."/>
            <person name="Gill N."/>
            <person name="Kane N.C."/>
            <person name="Bowers J.E."/>
            <person name="Hubner S."/>
            <person name="Bellec A."/>
            <person name="Berard A."/>
            <person name="Berges H."/>
            <person name="Blanchet N."/>
            <person name="Boniface M.C."/>
            <person name="Brunel D."/>
            <person name="Catrice O."/>
            <person name="Chaidir N."/>
            <person name="Claudel C."/>
            <person name="Donnadieu C."/>
            <person name="Faraut T."/>
            <person name="Fievet G."/>
            <person name="Helmstetter N."/>
            <person name="King M."/>
            <person name="Knapp S.J."/>
            <person name="Lai Z."/>
            <person name="Le Paslier M.C."/>
            <person name="Lippi Y."/>
            <person name="Lorenzon L."/>
            <person name="Mandel J.R."/>
            <person name="Marage G."/>
            <person name="Marchand G."/>
            <person name="Marquand E."/>
            <person name="Bret-Mestries E."/>
            <person name="Morien E."/>
            <person name="Nambeesan S."/>
            <person name="Nguyen T."/>
            <person name="Pegot-Espagnet P."/>
            <person name="Pouilly N."/>
            <person name="Raftis F."/>
            <person name="Sallet E."/>
            <person name="Schiex T."/>
            <person name="Thomas J."/>
            <person name="Vandecasteele C."/>
            <person name="Vares D."/>
            <person name="Vear F."/>
            <person name="Vautrin S."/>
            <person name="Crespi M."/>
            <person name="Mangin B."/>
            <person name="Burke J.M."/>
            <person name="Salse J."/>
            <person name="Munos S."/>
            <person name="Vincourt P."/>
            <person name="Rieseberg L.H."/>
            <person name="Langlade N.B."/>
        </authorList>
    </citation>
    <scope>NUCLEOTIDE SEQUENCE</scope>
    <source>
        <tissue evidence="1">Leaves</tissue>
    </source>
</reference>
<dbReference type="Gramene" id="mRNA:HanXRQr2_Chr04g0160631">
    <property type="protein sequence ID" value="mRNA:HanXRQr2_Chr04g0160631"/>
    <property type="gene ID" value="HanXRQr2_Chr04g0160631"/>
</dbReference>
<reference evidence="1" key="2">
    <citation type="submission" date="2020-06" db="EMBL/GenBank/DDBJ databases">
        <title>Helianthus annuus Genome sequencing and assembly Release 2.</title>
        <authorList>
            <person name="Gouzy J."/>
            <person name="Langlade N."/>
            <person name="Munos S."/>
        </authorList>
    </citation>
    <scope>NUCLEOTIDE SEQUENCE</scope>
    <source>
        <tissue evidence="1">Leaves</tissue>
    </source>
</reference>
<proteinExistence type="predicted"/>
<dbReference type="Proteomes" id="UP000215914">
    <property type="component" value="Unassembled WGS sequence"/>
</dbReference>
<dbReference type="EMBL" id="MNCJ02000319">
    <property type="protein sequence ID" value="KAF5809719.1"/>
    <property type="molecule type" value="Genomic_DNA"/>
</dbReference>
<gene>
    <name evidence="1" type="ORF">HanXRQr2_Chr04g0160631</name>
</gene>
<organism evidence="1 2">
    <name type="scientific">Helianthus annuus</name>
    <name type="common">Common sunflower</name>
    <dbReference type="NCBI Taxonomy" id="4232"/>
    <lineage>
        <taxon>Eukaryota</taxon>
        <taxon>Viridiplantae</taxon>
        <taxon>Streptophyta</taxon>
        <taxon>Embryophyta</taxon>
        <taxon>Tracheophyta</taxon>
        <taxon>Spermatophyta</taxon>
        <taxon>Magnoliopsida</taxon>
        <taxon>eudicotyledons</taxon>
        <taxon>Gunneridae</taxon>
        <taxon>Pentapetalae</taxon>
        <taxon>asterids</taxon>
        <taxon>campanulids</taxon>
        <taxon>Asterales</taxon>
        <taxon>Asteraceae</taxon>
        <taxon>Asteroideae</taxon>
        <taxon>Heliantheae alliance</taxon>
        <taxon>Heliantheae</taxon>
        <taxon>Helianthus</taxon>
    </lineage>
</organism>
<dbReference type="AlphaFoldDB" id="A0A9K3NR32"/>
<keyword evidence="2" id="KW-1185">Reference proteome</keyword>
<evidence type="ECO:0000313" key="1">
    <source>
        <dbReference type="EMBL" id="KAF5809719.1"/>
    </source>
</evidence>